<evidence type="ECO:0000259" key="1">
    <source>
        <dbReference type="PROSITE" id="PS51788"/>
    </source>
</evidence>
<organism evidence="2 3">
    <name type="scientific">Timema podura</name>
    <name type="common">Walking stick</name>
    <dbReference type="NCBI Taxonomy" id="61482"/>
    <lineage>
        <taxon>Eukaryota</taxon>
        <taxon>Metazoa</taxon>
        <taxon>Ecdysozoa</taxon>
        <taxon>Arthropoda</taxon>
        <taxon>Hexapoda</taxon>
        <taxon>Insecta</taxon>
        <taxon>Pterygota</taxon>
        <taxon>Neoptera</taxon>
        <taxon>Polyneoptera</taxon>
        <taxon>Phasmatodea</taxon>
        <taxon>Timematodea</taxon>
        <taxon>Timematoidea</taxon>
        <taxon>Timematidae</taxon>
        <taxon>Timema</taxon>
    </lineage>
</organism>
<dbReference type="EMBL" id="CAJPIN010001650">
    <property type="protein sequence ID" value="CAG2054720.1"/>
    <property type="molecule type" value="Genomic_DNA"/>
</dbReference>
<evidence type="ECO:0000313" key="3">
    <source>
        <dbReference type="Proteomes" id="UP001153148"/>
    </source>
</evidence>
<dbReference type="CDD" id="cd15777">
    <property type="entry name" value="CRBN_C_like"/>
    <property type="match status" value="1"/>
</dbReference>
<name>A0ABN7NFS4_TIMPD</name>
<accession>A0ABN7NFS4</accession>
<proteinExistence type="predicted"/>
<dbReference type="Gene3D" id="2.170.150.20">
    <property type="entry name" value="Peptide methionine sulfoxide reductase"/>
    <property type="match status" value="1"/>
</dbReference>
<dbReference type="PROSITE" id="PS51788">
    <property type="entry name" value="CULT"/>
    <property type="match status" value="1"/>
</dbReference>
<keyword evidence="3" id="KW-1185">Reference proteome</keyword>
<sequence length="121" mass="13162">MHGGVLELCPVPKPVITCSKQLGQCRVLCCRDCQAKIANQKDVFSMSLEGPQGTYVNPGGYVHETITLHKAKGVRVLNQAPSTEYTWFPGGKVSDFCAGGPRVQSSVSEQIYLIAKPFLHL</sequence>
<comment type="caution">
    <text evidence="2">The sequence shown here is derived from an EMBL/GenBank/DDBJ whole genome shotgun (WGS) entry which is preliminary data.</text>
</comment>
<evidence type="ECO:0000313" key="2">
    <source>
        <dbReference type="EMBL" id="CAG2054720.1"/>
    </source>
</evidence>
<dbReference type="InterPro" id="IPR034750">
    <property type="entry name" value="CULT"/>
</dbReference>
<dbReference type="Proteomes" id="UP001153148">
    <property type="component" value="Unassembled WGS sequence"/>
</dbReference>
<reference evidence="2" key="1">
    <citation type="submission" date="2021-03" db="EMBL/GenBank/DDBJ databases">
        <authorList>
            <person name="Tran Van P."/>
        </authorList>
    </citation>
    <scope>NUCLEOTIDE SEQUENCE</scope>
</reference>
<gene>
    <name evidence="2" type="ORF">TPAB3V08_LOCUS1741</name>
</gene>
<protein>
    <recommendedName>
        <fullName evidence="1">CULT domain-containing protein</fullName>
    </recommendedName>
</protein>
<feature type="domain" description="CULT" evidence="1">
    <location>
        <begin position="25"/>
        <end position="121"/>
    </location>
</feature>